<evidence type="ECO:0000259" key="1">
    <source>
        <dbReference type="Pfam" id="PF12697"/>
    </source>
</evidence>
<dbReference type="InterPro" id="IPR029058">
    <property type="entry name" value="AB_hydrolase_fold"/>
</dbReference>
<protein>
    <submittedName>
        <fullName evidence="2">Putative hydrolase</fullName>
    </submittedName>
</protein>
<sequence>MRPKSVLKSTLAATAAGAVGTLAATRALRRRAGHLEAPLAGQQEAYRWRGMEVAYAERGEENDETLVFLHGMNAAGSAGEWREVFTDLGEQYHVVAPDFPGFGRSDRPPLRYSAALYEDFVRDFVSEFDDAHVVASSLTAAYVAAVADDLALSGLTLVCPTGTAGPEPPKTWLRELLRAPVAGDAAFGLLTTRAGIRYFNADHGYWDPEKAGDDWSDYEWRTTHQRNAKFAPASFVSGHLNSDIDLGSALAALDAPVTVVWGREADLPPLSAGRDLAETADAELVVFDDAMLLPHVEFGPQFAALVRGDLPDGRSVTVEQESGSEP</sequence>
<keyword evidence="2" id="KW-0378">Hydrolase</keyword>
<dbReference type="Proteomes" id="UP000017840">
    <property type="component" value="Unassembled WGS sequence"/>
</dbReference>
<dbReference type="PRINTS" id="PR00111">
    <property type="entry name" value="ABHYDROLASE"/>
</dbReference>
<keyword evidence="3" id="KW-1185">Reference proteome</keyword>
<dbReference type="PANTHER" id="PTHR46438:SF2">
    <property type="entry name" value="ALPHA_BETA-HYDROLASES SUPERFAMILY PROTEIN"/>
    <property type="match status" value="1"/>
</dbReference>
<reference evidence="2 3" key="1">
    <citation type="journal article" date="2013" name="Genome Announc.">
        <title>Draft Genome Sequence of 'Candidatus Halobonum tyrrellensis' Strain G22, Isolated from the Hypersaline Waters of Lake Tyrrell, Australia.</title>
        <authorList>
            <person name="Ugalde J.A."/>
            <person name="Narasingarao P."/>
            <person name="Kuo S."/>
            <person name="Podell S."/>
            <person name="Allen E.E."/>
        </authorList>
    </citation>
    <scope>NUCLEOTIDE SEQUENCE [LARGE SCALE GENOMIC DNA]</scope>
    <source>
        <strain evidence="2 3">G22</strain>
    </source>
</reference>
<dbReference type="GO" id="GO:0016787">
    <property type="term" value="F:hydrolase activity"/>
    <property type="evidence" value="ECO:0007669"/>
    <property type="project" value="UniProtKB-KW"/>
</dbReference>
<evidence type="ECO:0000313" key="2">
    <source>
        <dbReference type="EMBL" id="ESP89218.1"/>
    </source>
</evidence>
<dbReference type="Pfam" id="PF12697">
    <property type="entry name" value="Abhydrolase_6"/>
    <property type="match status" value="1"/>
</dbReference>
<dbReference type="EMBL" id="ASGZ01000013">
    <property type="protein sequence ID" value="ESP89218.1"/>
    <property type="molecule type" value="Genomic_DNA"/>
</dbReference>
<name>V4HGH7_9EURY</name>
<dbReference type="STRING" id="1324957.K933_04351"/>
<dbReference type="eggNOG" id="arCOG01653">
    <property type="taxonomic scope" value="Archaea"/>
</dbReference>
<dbReference type="OrthoDB" id="194600at2157"/>
<feature type="domain" description="AB hydrolase-1" evidence="1">
    <location>
        <begin position="66"/>
        <end position="303"/>
    </location>
</feature>
<accession>V4HGH7</accession>
<dbReference type="RefSeq" id="WP_023393460.1">
    <property type="nucleotide sequence ID" value="NZ_ASGZ01000013.1"/>
</dbReference>
<organism evidence="2 3">
    <name type="scientific">Candidatus Halobonum tyrrellensis G22</name>
    <dbReference type="NCBI Taxonomy" id="1324957"/>
    <lineage>
        <taxon>Archaea</taxon>
        <taxon>Methanobacteriati</taxon>
        <taxon>Methanobacteriota</taxon>
        <taxon>Stenosarchaea group</taxon>
        <taxon>Halobacteria</taxon>
        <taxon>Halobacteriales</taxon>
        <taxon>Haloferacaceae</taxon>
        <taxon>Candidatus Halobonum</taxon>
    </lineage>
</organism>
<dbReference type="PATRIC" id="fig|1324957.4.peg.882"/>
<dbReference type="SUPFAM" id="SSF53474">
    <property type="entry name" value="alpha/beta-Hydrolases"/>
    <property type="match status" value="1"/>
</dbReference>
<dbReference type="InterPro" id="IPR000073">
    <property type="entry name" value="AB_hydrolase_1"/>
</dbReference>
<proteinExistence type="predicted"/>
<dbReference type="AlphaFoldDB" id="V4HGH7"/>
<comment type="caution">
    <text evidence="2">The sequence shown here is derived from an EMBL/GenBank/DDBJ whole genome shotgun (WGS) entry which is preliminary data.</text>
</comment>
<gene>
    <name evidence="2" type="ORF">K933_04351</name>
</gene>
<dbReference type="Gene3D" id="3.40.50.1820">
    <property type="entry name" value="alpha/beta hydrolase"/>
    <property type="match status" value="1"/>
</dbReference>
<evidence type="ECO:0000313" key="3">
    <source>
        <dbReference type="Proteomes" id="UP000017840"/>
    </source>
</evidence>
<dbReference type="PANTHER" id="PTHR46438">
    <property type="entry name" value="ALPHA/BETA-HYDROLASES SUPERFAMILY PROTEIN"/>
    <property type="match status" value="1"/>
</dbReference>